<evidence type="ECO:0000256" key="6">
    <source>
        <dbReference type="ARBA" id="ARBA00022989"/>
    </source>
</evidence>
<dbReference type="GO" id="GO:0005886">
    <property type="term" value="C:plasma membrane"/>
    <property type="evidence" value="ECO:0007669"/>
    <property type="project" value="TreeGrafter"/>
</dbReference>
<keyword evidence="10" id="KW-1185">Reference proteome</keyword>
<dbReference type="Proteomes" id="UP000008561">
    <property type="component" value="Chromosome"/>
</dbReference>
<keyword evidence="1" id="KW-1003">Cell membrane</keyword>
<dbReference type="InterPro" id="IPR001173">
    <property type="entry name" value="Glyco_trans_2-like"/>
</dbReference>
<organism evidence="9 10">
    <name type="scientific">Desulfosudis oleivorans (strain DSM 6200 / JCM 39069 / Hxd3)</name>
    <name type="common">Desulfococcus oleovorans</name>
    <dbReference type="NCBI Taxonomy" id="96561"/>
    <lineage>
        <taxon>Bacteria</taxon>
        <taxon>Pseudomonadati</taxon>
        <taxon>Thermodesulfobacteriota</taxon>
        <taxon>Desulfobacteria</taxon>
        <taxon>Desulfobacterales</taxon>
        <taxon>Desulfosudaceae</taxon>
        <taxon>Desulfosudis</taxon>
    </lineage>
</organism>
<evidence type="ECO:0000256" key="3">
    <source>
        <dbReference type="ARBA" id="ARBA00022679"/>
    </source>
</evidence>
<dbReference type="SUPFAM" id="SSF53448">
    <property type="entry name" value="Nucleotide-diphospho-sugar transferases"/>
    <property type="match status" value="1"/>
</dbReference>
<dbReference type="Pfam" id="PF00535">
    <property type="entry name" value="Glycos_transf_2"/>
    <property type="match status" value="1"/>
</dbReference>
<gene>
    <name evidence="9" type="ordered locus">Dole_3118</name>
</gene>
<evidence type="ECO:0000313" key="10">
    <source>
        <dbReference type="Proteomes" id="UP000008561"/>
    </source>
</evidence>
<dbReference type="HOGENOM" id="CLU_033536_9_0_7"/>
<dbReference type="CAZy" id="GT2">
    <property type="family name" value="Glycosyltransferase Family 2"/>
</dbReference>
<evidence type="ECO:0000313" key="9">
    <source>
        <dbReference type="EMBL" id="ABW68921.1"/>
    </source>
</evidence>
<keyword evidence="2" id="KW-0328">Glycosyltransferase</keyword>
<keyword evidence="7" id="KW-0472">Membrane</keyword>
<evidence type="ECO:0000256" key="2">
    <source>
        <dbReference type="ARBA" id="ARBA00022676"/>
    </source>
</evidence>
<accession>A8ZZP9</accession>
<evidence type="ECO:0000256" key="7">
    <source>
        <dbReference type="ARBA" id="ARBA00023136"/>
    </source>
</evidence>
<keyword evidence="4" id="KW-0812">Transmembrane</keyword>
<dbReference type="STRING" id="96561.Dole_3118"/>
<keyword evidence="6" id="KW-1133">Transmembrane helix</keyword>
<sequence length="235" mass="25824">MNPSVSIVLPAYNEEALIGPMLDHVVNVMTTNGFDYEILVVDDGSSDRTAAIVQKQAAENSRIQLIRHEQNRGSGAAMLTGFAAAQKELVFLTDADMQFDVGEIIVLLAVMGRADIAAGYRYPRRDPFVRCLYAQGWHMLVTLFFGKSARDINCAFKLMRKAVIDALRNDIKSQGAMFSAEFLIRARRAGFAVVNVPVHGHRPRTAGTPTGANPAVIAKSMVELVRLRLSMCRKA</sequence>
<dbReference type="OrthoDB" id="5418498at2"/>
<dbReference type="PANTHER" id="PTHR48090:SF3">
    <property type="entry name" value="UNDECAPRENYL-PHOSPHATE 4-DEOXY-4-FORMAMIDO-L-ARABINOSE TRANSFERASE"/>
    <property type="match status" value="1"/>
</dbReference>
<dbReference type="GO" id="GO:0099621">
    <property type="term" value="F:undecaprenyl-phosphate 4-deoxy-4-formamido-L-arabinose transferase activity"/>
    <property type="evidence" value="ECO:0007669"/>
    <property type="project" value="TreeGrafter"/>
</dbReference>
<dbReference type="AlphaFoldDB" id="A8ZZP9"/>
<dbReference type="KEGG" id="dol:Dole_3118"/>
<reference evidence="9 10" key="1">
    <citation type="submission" date="2007-10" db="EMBL/GenBank/DDBJ databases">
        <title>Complete sequence of Desulfococcus oleovorans Hxd3.</title>
        <authorList>
            <consortium name="US DOE Joint Genome Institute"/>
            <person name="Copeland A."/>
            <person name="Lucas S."/>
            <person name="Lapidus A."/>
            <person name="Barry K."/>
            <person name="Glavina del Rio T."/>
            <person name="Dalin E."/>
            <person name="Tice H."/>
            <person name="Pitluck S."/>
            <person name="Kiss H."/>
            <person name="Brettin T."/>
            <person name="Bruce D."/>
            <person name="Detter J.C."/>
            <person name="Han C."/>
            <person name="Schmutz J."/>
            <person name="Larimer F."/>
            <person name="Land M."/>
            <person name="Hauser L."/>
            <person name="Kyrpides N."/>
            <person name="Kim E."/>
            <person name="Wawrik B."/>
            <person name="Richardson P."/>
        </authorList>
    </citation>
    <scope>NUCLEOTIDE SEQUENCE [LARGE SCALE GENOMIC DNA]</scope>
    <source>
        <strain evidence="10">DSM 6200 / JCM 39069 / Hxd3</strain>
    </source>
</reference>
<dbReference type="InterPro" id="IPR029044">
    <property type="entry name" value="Nucleotide-diphossugar_trans"/>
</dbReference>
<dbReference type="EMBL" id="CP000859">
    <property type="protein sequence ID" value="ABW68921.1"/>
    <property type="molecule type" value="Genomic_DNA"/>
</dbReference>
<dbReference type="PANTHER" id="PTHR48090">
    <property type="entry name" value="UNDECAPRENYL-PHOSPHATE 4-DEOXY-4-FORMAMIDO-L-ARABINOSE TRANSFERASE-RELATED"/>
    <property type="match status" value="1"/>
</dbReference>
<evidence type="ECO:0000256" key="5">
    <source>
        <dbReference type="ARBA" id="ARBA00022985"/>
    </source>
</evidence>
<evidence type="ECO:0000259" key="8">
    <source>
        <dbReference type="Pfam" id="PF00535"/>
    </source>
</evidence>
<dbReference type="CDD" id="cd04179">
    <property type="entry name" value="DPM_DPG-synthase_like"/>
    <property type="match status" value="1"/>
</dbReference>
<evidence type="ECO:0000256" key="4">
    <source>
        <dbReference type="ARBA" id="ARBA00022692"/>
    </source>
</evidence>
<keyword evidence="5" id="KW-0448">Lipopolysaccharide biosynthesis</keyword>
<feature type="domain" description="Glycosyltransferase 2-like" evidence="8">
    <location>
        <begin position="6"/>
        <end position="165"/>
    </location>
</feature>
<protein>
    <submittedName>
        <fullName evidence="9">Glycosyl transferase family 2</fullName>
    </submittedName>
</protein>
<proteinExistence type="predicted"/>
<keyword evidence="3 9" id="KW-0808">Transferase</keyword>
<name>A8ZZP9_DESOH</name>
<dbReference type="eggNOG" id="COG0463">
    <property type="taxonomic scope" value="Bacteria"/>
</dbReference>
<evidence type="ECO:0000256" key="1">
    <source>
        <dbReference type="ARBA" id="ARBA00022475"/>
    </source>
</evidence>
<dbReference type="InterPro" id="IPR050256">
    <property type="entry name" value="Glycosyltransferase_2"/>
</dbReference>
<dbReference type="Gene3D" id="3.90.550.10">
    <property type="entry name" value="Spore Coat Polysaccharide Biosynthesis Protein SpsA, Chain A"/>
    <property type="match status" value="1"/>
</dbReference>
<dbReference type="RefSeq" id="WP_012176531.1">
    <property type="nucleotide sequence ID" value="NC_009943.1"/>
</dbReference>
<dbReference type="GO" id="GO:0009103">
    <property type="term" value="P:lipopolysaccharide biosynthetic process"/>
    <property type="evidence" value="ECO:0007669"/>
    <property type="project" value="UniProtKB-KW"/>
</dbReference>